<proteinExistence type="predicted"/>
<dbReference type="PANTHER" id="PTHR48032:SF12">
    <property type="entry name" value="RRM DOMAIN-CONTAINING PROTEIN"/>
    <property type="match status" value="1"/>
</dbReference>
<dbReference type="AlphaFoldDB" id="A0A1R3FYN6"/>
<name>A0A1R3FYN6_COCAP</name>
<dbReference type="GO" id="GO:0006417">
    <property type="term" value="P:regulation of translation"/>
    <property type="evidence" value="ECO:0007669"/>
    <property type="project" value="TreeGrafter"/>
</dbReference>
<evidence type="ECO:0000256" key="2">
    <source>
        <dbReference type="ARBA" id="ARBA00022884"/>
    </source>
</evidence>
<dbReference type="CDD" id="cd12330">
    <property type="entry name" value="RRM2_Hrp1p"/>
    <property type="match status" value="1"/>
</dbReference>
<gene>
    <name evidence="6" type="ORF">CCACVL1_30148</name>
</gene>
<dbReference type="InterPro" id="IPR035979">
    <property type="entry name" value="RBD_domain_sf"/>
</dbReference>
<evidence type="ECO:0000313" key="7">
    <source>
        <dbReference type="Proteomes" id="UP000188268"/>
    </source>
</evidence>
<dbReference type="InterPro" id="IPR000504">
    <property type="entry name" value="RRM_dom"/>
</dbReference>
<dbReference type="Proteomes" id="UP000188268">
    <property type="component" value="Unassembled WGS sequence"/>
</dbReference>
<dbReference type="Gene3D" id="3.30.70.330">
    <property type="match status" value="2"/>
</dbReference>
<dbReference type="Gramene" id="OMO50906">
    <property type="protein sequence ID" value="OMO50906"/>
    <property type="gene ID" value="CCACVL1_30148"/>
</dbReference>
<reference evidence="6 7" key="1">
    <citation type="submission" date="2013-09" db="EMBL/GenBank/DDBJ databases">
        <title>Corchorus capsularis genome sequencing.</title>
        <authorList>
            <person name="Alam M."/>
            <person name="Haque M.S."/>
            <person name="Islam M.S."/>
            <person name="Emdad E.M."/>
            <person name="Islam M.M."/>
            <person name="Ahmed B."/>
            <person name="Halim A."/>
            <person name="Hossen Q.M.M."/>
            <person name="Hossain M.Z."/>
            <person name="Ahmed R."/>
            <person name="Khan M.M."/>
            <person name="Islam R."/>
            <person name="Rashid M.M."/>
            <person name="Khan S.A."/>
            <person name="Rahman M.S."/>
            <person name="Alam M."/>
        </authorList>
    </citation>
    <scope>NUCLEOTIDE SEQUENCE [LARGE SCALE GENOMIC DNA]</scope>
    <source>
        <strain evidence="7">cv. CVL-1</strain>
        <tissue evidence="6">Whole seedling</tissue>
    </source>
</reference>
<evidence type="ECO:0000259" key="5">
    <source>
        <dbReference type="PROSITE" id="PS50102"/>
    </source>
</evidence>
<dbReference type="SUPFAM" id="SSF54928">
    <property type="entry name" value="RNA-binding domain, RBD"/>
    <property type="match status" value="2"/>
</dbReference>
<sequence length="388" mass="42296">MAFEPGKLFVGGISRETTDQVLREHFIKYGAVMSAVVAKDRITKSPRGFGFVVFAYPSYADKALQETHVILGRTVEVKRAIPRSEHHHNRVQLFLEQLNHNPNHHPSNGISGTDIEAADNNNQFRTSKIFVGGLHPTVTDEVFRKYFERFGTITDVVVMHDSSTNRPRGFGFVTFESEETVENVMQKSFHELNGKFVEVKRAVPKEGGNHIHNKPRFGGVSYYNGVQPAVYSSNSHGYGMFPSYSPLLGYNSVARYICGTGVYGSGYPTVGYDRIGYGITPVTPTARGAFCSPVMLGARVFPLPYSSASIYTTYMNGGAGRLGTGYYGNGILGTGVDGKLNQVLGGFGGLPANAMPTQIEGVNLDGDSSEQDQKVVDGQRKPLPMVAS</sequence>
<organism evidence="6 7">
    <name type="scientific">Corchorus capsularis</name>
    <name type="common">Jute</name>
    <dbReference type="NCBI Taxonomy" id="210143"/>
    <lineage>
        <taxon>Eukaryota</taxon>
        <taxon>Viridiplantae</taxon>
        <taxon>Streptophyta</taxon>
        <taxon>Embryophyta</taxon>
        <taxon>Tracheophyta</taxon>
        <taxon>Spermatophyta</taxon>
        <taxon>Magnoliopsida</taxon>
        <taxon>eudicotyledons</taxon>
        <taxon>Gunneridae</taxon>
        <taxon>Pentapetalae</taxon>
        <taxon>rosids</taxon>
        <taxon>malvids</taxon>
        <taxon>Malvales</taxon>
        <taxon>Malvaceae</taxon>
        <taxon>Grewioideae</taxon>
        <taxon>Apeibeae</taxon>
        <taxon>Corchorus</taxon>
    </lineage>
</organism>
<keyword evidence="7" id="KW-1185">Reference proteome</keyword>
<dbReference type="STRING" id="210143.A0A1R3FYN6"/>
<comment type="caution">
    <text evidence="6">The sequence shown here is derived from an EMBL/GenBank/DDBJ whole genome shotgun (WGS) entry which is preliminary data.</text>
</comment>
<evidence type="ECO:0000256" key="4">
    <source>
        <dbReference type="SAM" id="MobiDB-lite"/>
    </source>
</evidence>
<evidence type="ECO:0000313" key="6">
    <source>
        <dbReference type="EMBL" id="OMO50906.1"/>
    </source>
</evidence>
<dbReference type="OMA" id="QTEGANF"/>
<accession>A0A1R3FYN6</accession>
<dbReference type="SMART" id="SM00360">
    <property type="entry name" value="RRM"/>
    <property type="match status" value="2"/>
</dbReference>
<protein>
    <recommendedName>
        <fullName evidence="5">RRM domain-containing protein</fullName>
    </recommendedName>
</protein>
<feature type="region of interest" description="Disordered" evidence="4">
    <location>
        <begin position="362"/>
        <end position="388"/>
    </location>
</feature>
<feature type="compositionally biased region" description="Basic and acidic residues" evidence="4">
    <location>
        <begin position="371"/>
        <end position="380"/>
    </location>
</feature>
<evidence type="ECO:0000256" key="1">
    <source>
        <dbReference type="ARBA" id="ARBA00022737"/>
    </source>
</evidence>
<dbReference type="PROSITE" id="PS50102">
    <property type="entry name" value="RRM"/>
    <property type="match status" value="2"/>
</dbReference>
<dbReference type="GO" id="GO:0003729">
    <property type="term" value="F:mRNA binding"/>
    <property type="evidence" value="ECO:0007669"/>
    <property type="project" value="TreeGrafter"/>
</dbReference>
<keyword evidence="2 3" id="KW-0694">RNA-binding</keyword>
<dbReference type="EMBL" id="AWWV01016010">
    <property type="protein sequence ID" value="OMO50906.1"/>
    <property type="molecule type" value="Genomic_DNA"/>
</dbReference>
<keyword evidence="1" id="KW-0677">Repeat</keyword>
<dbReference type="InterPro" id="IPR012677">
    <property type="entry name" value="Nucleotide-bd_a/b_plait_sf"/>
</dbReference>
<dbReference type="OrthoDB" id="1875751at2759"/>
<dbReference type="FunFam" id="3.30.70.330:FF:000040">
    <property type="entry name" value="Heterogeneous nuclear ribonucleoprotein A2/B1"/>
    <property type="match status" value="1"/>
</dbReference>
<feature type="domain" description="RRM" evidence="5">
    <location>
        <begin position="127"/>
        <end position="204"/>
    </location>
</feature>
<dbReference type="PANTHER" id="PTHR48032">
    <property type="entry name" value="RNA-BINDING PROTEIN MUSASHI HOMOLOG RBP6"/>
    <property type="match status" value="1"/>
</dbReference>
<evidence type="ECO:0000256" key="3">
    <source>
        <dbReference type="PROSITE-ProRule" id="PRU00176"/>
    </source>
</evidence>
<feature type="domain" description="RRM" evidence="5">
    <location>
        <begin position="6"/>
        <end position="82"/>
    </location>
</feature>
<dbReference type="Pfam" id="PF00076">
    <property type="entry name" value="RRM_1"/>
    <property type="match status" value="2"/>
</dbReference>